<dbReference type="AlphaFoldDB" id="A0AAW2U171"/>
<feature type="region of interest" description="Disordered" evidence="4">
    <location>
        <begin position="49"/>
        <end position="73"/>
    </location>
</feature>
<evidence type="ECO:0000256" key="4">
    <source>
        <dbReference type="SAM" id="MobiDB-lite"/>
    </source>
</evidence>
<protein>
    <submittedName>
        <fullName evidence="5">Scarecrow-like protein 6</fullName>
    </submittedName>
</protein>
<keyword evidence="1" id="KW-0805">Transcription regulation</keyword>
<name>A0AAW2U171_SESRA</name>
<dbReference type="Pfam" id="PF03514">
    <property type="entry name" value="GRAS"/>
    <property type="match status" value="1"/>
</dbReference>
<comment type="caution">
    <text evidence="5">The sequence shown here is derived from an EMBL/GenBank/DDBJ whole genome shotgun (WGS) entry which is preliminary data.</text>
</comment>
<dbReference type="PROSITE" id="PS50985">
    <property type="entry name" value="GRAS"/>
    <property type="match status" value="1"/>
</dbReference>
<evidence type="ECO:0000313" key="5">
    <source>
        <dbReference type="EMBL" id="KAL0409391.1"/>
    </source>
</evidence>
<dbReference type="EMBL" id="JACGWJ010000007">
    <property type="protein sequence ID" value="KAL0409391.1"/>
    <property type="molecule type" value="Genomic_DNA"/>
</dbReference>
<accession>A0AAW2U171</accession>
<feature type="region of interest" description="Leucine repeat II (LRII)" evidence="3">
    <location>
        <begin position="530"/>
        <end position="562"/>
    </location>
</feature>
<comment type="similarity">
    <text evidence="3">Belongs to the GRAS family.</text>
</comment>
<evidence type="ECO:0000256" key="2">
    <source>
        <dbReference type="ARBA" id="ARBA00023163"/>
    </source>
</evidence>
<reference evidence="5" key="2">
    <citation type="journal article" date="2024" name="Plant">
        <title>Genomic evolution and insights into agronomic trait innovations of Sesamum species.</title>
        <authorList>
            <person name="Miao H."/>
            <person name="Wang L."/>
            <person name="Qu L."/>
            <person name="Liu H."/>
            <person name="Sun Y."/>
            <person name="Le M."/>
            <person name="Wang Q."/>
            <person name="Wei S."/>
            <person name="Zheng Y."/>
            <person name="Lin W."/>
            <person name="Duan Y."/>
            <person name="Cao H."/>
            <person name="Xiong S."/>
            <person name="Wang X."/>
            <person name="Wei L."/>
            <person name="Li C."/>
            <person name="Ma Q."/>
            <person name="Ju M."/>
            <person name="Zhao R."/>
            <person name="Li G."/>
            <person name="Mu C."/>
            <person name="Tian Q."/>
            <person name="Mei H."/>
            <person name="Zhang T."/>
            <person name="Gao T."/>
            <person name="Zhang H."/>
        </authorList>
    </citation>
    <scope>NUCLEOTIDE SEQUENCE</scope>
    <source>
        <strain evidence="5">G02</strain>
    </source>
</reference>
<comment type="caution">
    <text evidence="3">Lacks conserved residue(s) required for the propagation of feature annotation.</text>
</comment>
<reference evidence="5" key="1">
    <citation type="submission" date="2020-06" db="EMBL/GenBank/DDBJ databases">
        <authorList>
            <person name="Li T."/>
            <person name="Hu X."/>
            <person name="Zhang T."/>
            <person name="Song X."/>
            <person name="Zhang H."/>
            <person name="Dai N."/>
            <person name="Sheng W."/>
            <person name="Hou X."/>
            <person name="Wei L."/>
        </authorList>
    </citation>
    <scope>NUCLEOTIDE SEQUENCE</scope>
    <source>
        <strain evidence="5">G02</strain>
        <tissue evidence="5">Leaf</tissue>
    </source>
</reference>
<proteinExistence type="inferred from homology"/>
<evidence type="ECO:0000256" key="3">
    <source>
        <dbReference type="PROSITE-ProRule" id="PRU01191"/>
    </source>
</evidence>
<sequence length="736" mass="80669">MIGMQYNSNKFQARGDVGGFASSIFAAAPYPLQTICKKDGSFSINEPISVLDTRSPSPSTSTSTFSSFNNTSQRGNMVVNEPTAVAGGKAEWVADREALLHNAGLELSHGVCENPNLGLQDWENLSEYAGKQNEILKLILQAGNQNEVQGVLGFSAIDKSSEFLGGSAIPPVGNAFFSYNTSASGLSGSGFSLNDHKVKTDSDSNGLLIDNNGSDALQSLTPYIVFQQELETLDQKVGIFNPQGGLNPVPVRNAANQTLNPFLFGAQQEQQEQQNQFHSLLKHQNVGGVASNLGSLNSKVPSLDPGHQFLPTKQQHFAQMLQPPVAPFHRPDIIPQHRLQEMPVMVPKPSATGGCSEQMGVNIQHEEQQQQIVYDQVYKAAESMQAGNFSNAQGILARLNHILAPIGKPFLRSAFYVKEALELAFMIPSQVASVPSRIPAPFDAMFKMGAYKVFSEVSPVIQFMNFTANQIILEALGDAERIHLIDFDIGFGAHWSSFLQELPLKNRGATSVKITAFASPSTHHSLEISLMHENLTQFANDIGLKFELEVVNIDSFDPNSSSVSSLRSSESEVIAVNFPVWSFTSYLSALPSYLCLMKKLPPKVLVSMGRGCERGDLPFSHHILQTLQYYEALLDSVDAANVNSDASNKIEKFLFQPRIESTVLGRLVHPDIIPPWRNLFASVGFSPTSISSFTETQAECVLKRMQVSGFHVERRQASLSLYWQHRELVSVSAWNC</sequence>
<organism evidence="5">
    <name type="scientific">Sesamum radiatum</name>
    <name type="common">Black benniseed</name>
    <dbReference type="NCBI Taxonomy" id="300843"/>
    <lineage>
        <taxon>Eukaryota</taxon>
        <taxon>Viridiplantae</taxon>
        <taxon>Streptophyta</taxon>
        <taxon>Embryophyta</taxon>
        <taxon>Tracheophyta</taxon>
        <taxon>Spermatophyta</taxon>
        <taxon>Magnoliopsida</taxon>
        <taxon>eudicotyledons</taxon>
        <taxon>Gunneridae</taxon>
        <taxon>Pentapetalae</taxon>
        <taxon>asterids</taxon>
        <taxon>lamiids</taxon>
        <taxon>Lamiales</taxon>
        <taxon>Pedaliaceae</taxon>
        <taxon>Sesamum</taxon>
    </lineage>
</organism>
<gene>
    <name evidence="5" type="ORF">Sradi_1873500</name>
</gene>
<feature type="compositionally biased region" description="Low complexity" evidence="4">
    <location>
        <begin position="55"/>
        <end position="72"/>
    </location>
</feature>
<keyword evidence="2" id="KW-0804">Transcription</keyword>
<evidence type="ECO:0000256" key="1">
    <source>
        <dbReference type="ARBA" id="ARBA00023015"/>
    </source>
</evidence>
<dbReference type="PANTHER" id="PTHR31636">
    <property type="entry name" value="OSJNBA0084A10.13 PROTEIN-RELATED"/>
    <property type="match status" value="1"/>
</dbReference>
<feature type="region of interest" description="SAW" evidence="3">
    <location>
        <begin position="664"/>
        <end position="735"/>
    </location>
</feature>
<feature type="region of interest" description="VHIID" evidence="3">
    <location>
        <begin position="451"/>
        <end position="516"/>
    </location>
</feature>
<dbReference type="InterPro" id="IPR005202">
    <property type="entry name" value="TF_GRAS"/>
</dbReference>